<dbReference type="CDD" id="cd04842">
    <property type="entry name" value="Peptidases_S8_Kp43_protease"/>
    <property type="match status" value="1"/>
</dbReference>
<dbReference type="InterPro" id="IPR000209">
    <property type="entry name" value="Peptidase_S8/S53_dom"/>
</dbReference>
<evidence type="ECO:0000256" key="4">
    <source>
        <dbReference type="ARBA" id="ARBA00022825"/>
    </source>
</evidence>
<dbReference type="PANTHER" id="PTHR43399:SF4">
    <property type="entry name" value="CELL WALL-ASSOCIATED PROTEASE"/>
    <property type="match status" value="1"/>
</dbReference>
<dbReference type="AlphaFoldDB" id="A0A956SD38"/>
<dbReference type="InterPro" id="IPR036852">
    <property type="entry name" value="Peptidase_S8/S53_dom_sf"/>
</dbReference>
<protein>
    <submittedName>
        <fullName evidence="8">S8 family serine peptidase</fullName>
    </submittedName>
</protein>
<dbReference type="InterPro" id="IPR034058">
    <property type="entry name" value="TagA/B/C/D_pept_dom"/>
</dbReference>
<dbReference type="EMBL" id="JAGQHS010000044">
    <property type="protein sequence ID" value="MCA9756157.1"/>
    <property type="molecule type" value="Genomic_DNA"/>
</dbReference>
<evidence type="ECO:0000256" key="1">
    <source>
        <dbReference type="ARBA" id="ARBA00011073"/>
    </source>
</evidence>
<dbReference type="SUPFAM" id="SSF49785">
    <property type="entry name" value="Galactose-binding domain-like"/>
    <property type="match status" value="1"/>
</dbReference>
<feature type="active site" description="Charge relay system" evidence="5">
    <location>
        <position position="258"/>
    </location>
</feature>
<dbReference type="InterPro" id="IPR015500">
    <property type="entry name" value="Peptidase_S8_subtilisin-rel"/>
</dbReference>
<dbReference type="Pfam" id="PF13860">
    <property type="entry name" value="FlgD_ig"/>
    <property type="match status" value="1"/>
</dbReference>
<dbReference type="InterPro" id="IPR051048">
    <property type="entry name" value="Peptidase_S8/S53_subtilisin"/>
</dbReference>
<organism evidence="8 9">
    <name type="scientific">Eiseniibacteriota bacterium</name>
    <dbReference type="NCBI Taxonomy" id="2212470"/>
    <lineage>
        <taxon>Bacteria</taxon>
        <taxon>Candidatus Eiseniibacteriota</taxon>
    </lineage>
</organism>
<keyword evidence="2 5" id="KW-0645">Protease</keyword>
<dbReference type="Gene3D" id="3.40.50.200">
    <property type="entry name" value="Peptidase S8/S53 domain"/>
    <property type="match status" value="1"/>
</dbReference>
<dbReference type="Proteomes" id="UP000739538">
    <property type="component" value="Unassembled WGS sequence"/>
</dbReference>
<dbReference type="InterPro" id="IPR008979">
    <property type="entry name" value="Galactose-bd-like_sf"/>
</dbReference>
<dbReference type="GO" id="GO:0006508">
    <property type="term" value="P:proteolysis"/>
    <property type="evidence" value="ECO:0007669"/>
    <property type="project" value="UniProtKB-KW"/>
</dbReference>
<dbReference type="Gene3D" id="2.60.40.4070">
    <property type="match status" value="1"/>
</dbReference>
<dbReference type="Pfam" id="PF00082">
    <property type="entry name" value="Peptidase_S8"/>
    <property type="match status" value="1"/>
</dbReference>
<dbReference type="SUPFAM" id="SSF52743">
    <property type="entry name" value="Subtilisin-like"/>
    <property type="match status" value="1"/>
</dbReference>
<evidence type="ECO:0000256" key="3">
    <source>
        <dbReference type="ARBA" id="ARBA00022801"/>
    </source>
</evidence>
<evidence type="ECO:0000313" key="9">
    <source>
        <dbReference type="Proteomes" id="UP000739538"/>
    </source>
</evidence>
<sequence length="779" mass="83310">MGTSRREIRRDTTLGLTLAATSALALGAIFVTADLASAEDDFRYLVQLQGRTFIPEAGDLSAGLEYLQSRSDRGVAHVLVQLDEIPTADARVALGERGLVLQGYLPEHTYYAIASTDLNGAELQGMGVRWMSPLADDLKVSPRIREGRYEENSDLGDSRRAFVVQFHRDVTREQAEASAVAAGGDFGDWIPSLSTLMVGLDPAELDALSSRDEVKYVAHVPPMLTGVNNSARTAMEVDPLHTAPYNLTGNGSNVLVYDVGPADRNHPDLNPRVTYGESGSAATHSTHVAGTVAGDGSSSGGTYKGMAPGAKITSYYYESCTPNCLYNSPQDIAENYEEGWLTYGAQFSTNSLGANIPTNGYDCAWTGDYELTSQLLDAIAVGQVFGTNYLSLWAAGNDRQSSRCGSTYSTMGVPANAKNPIIVGATNSNDHSITWFTSWGPSDDGRLRPDVTGPGCQTNDDGGITSTRPGSGYTTMCGTSMATPAVAGVVALLREQGRRTIGFPVQPLPSLIKALLVNNCDDRGNPGPDYQFGHGEVNAKASIDHLRSAFFYSQGNASQDEAKTFDIQVEGLSKLKATLAWDDVPGELLAAKELINDLELTLESPSGQIHTAWVLNPANPSGNATRGANHRDNVELVEVDNPEDGVWTIHVDGYLVPEGPQSFSVVANARKAQNTADVEDAIGNAPSGLDEVASYPNPFLPQTTIRFRLDESSPVSVDIFDASGRVVRNLISGESRGAGMHFVTWDGSDNLGDRLPGGVYFYQVRAGDDSQARKVLMLD</sequence>
<dbReference type="InterPro" id="IPR023828">
    <property type="entry name" value="Peptidase_S8_Ser-AS"/>
</dbReference>
<keyword evidence="4 5" id="KW-0720">Serine protease</keyword>
<gene>
    <name evidence="8" type="ORF">KDA27_10165</name>
</gene>
<dbReference type="NCBIfam" id="TIGR04183">
    <property type="entry name" value="Por_Secre_tail"/>
    <property type="match status" value="1"/>
</dbReference>
<comment type="caution">
    <text evidence="8">The sequence shown here is derived from an EMBL/GenBank/DDBJ whole genome shotgun (WGS) entry which is preliminary data.</text>
</comment>
<feature type="active site" description="Charge relay system" evidence="5">
    <location>
        <position position="284"/>
    </location>
</feature>
<proteinExistence type="inferred from homology"/>
<evidence type="ECO:0000256" key="5">
    <source>
        <dbReference type="PROSITE-ProRule" id="PRU01240"/>
    </source>
</evidence>
<feature type="domain" description="Peptidase S8/S53" evidence="6">
    <location>
        <begin position="264"/>
        <end position="535"/>
    </location>
</feature>
<dbReference type="PRINTS" id="PR00723">
    <property type="entry name" value="SUBTILISIN"/>
</dbReference>
<name>A0A956SD38_UNCEI</name>
<dbReference type="GO" id="GO:0004252">
    <property type="term" value="F:serine-type endopeptidase activity"/>
    <property type="evidence" value="ECO:0007669"/>
    <property type="project" value="UniProtKB-UniRule"/>
</dbReference>
<dbReference type="Gene3D" id="2.60.120.380">
    <property type="match status" value="1"/>
</dbReference>
<comment type="similarity">
    <text evidence="1 5">Belongs to the peptidase S8 family.</text>
</comment>
<evidence type="ECO:0000256" key="2">
    <source>
        <dbReference type="ARBA" id="ARBA00022670"/>
    </source>
</evidence>
<keyword evidence="3 5" id="KW-0378">Hydrolase</keyword>
<dbReference type="InterPro" id="IPR026444">
    <property type="entry name" value="Secre_tail"/>
</dbReference>
<evidence type="ECO:0000313" key="8">
    <source>
        <dbReference type="EMBL" id="MCA9756157.1"/>
    </source>
</evidence>
<feature type="active site" description="Charge relay system" evidence="5">
    <location>
        <position position="480"/>
    </location>
</feature>
<evidence type="ECO:0000259" key="7">
    <source>
        <dbReference type="Pfam" id="PF13860"/>
    </source>
</evidence>
<dbReference type="PROSITE" id="PS51892">
    <property type="entry name" value="SUBTILASE"/>
    <property type="match status" value="1"/>
</dbReference>
<feature type="domain" description="FlgD/Vpr Ig-like" evidence="7">
    <location>
        <begin position="704"/>
        <end position="768"/>
    </location>
</feature>
<accession>A0A956SD38</accession>
<dbReference type="PROSITE" id="PS00138">
    <property type="entry name" value="SUBTILASE_SER"/>
    <property type="match status" value="1"/>
</dbReference>
<reference evidence="8" key="1">
    <citation type="submission" date="2020-04" db="EMBL/GenBank/DDBJ databases">
        <authorList>
            <person name="Zhang T."/>
        </authorList>
    </citation>
    <scope>NUCLEOTIDE SEQUENCE</scope>
    <source>
        <strain evidence="8">HKST-UBA02</strain>
    </source>
</reference>
<reference evidence="8" key="2">
    <citation type="journal article" date="2021" name="Microbiome">
        <title>Successional dynamics and alternative stable states in a saline activated sludge microbial community over 9 years.</title>
        <authorList>
            <person name="Wang Y."/>
            <person name="Ye J."/>
            <person name="Ju F."/>
            <person name="Liu L."/>
            <person name="Boyd J.A."/>
            <person name="Deng Y."/>
            <person name="Parks D.H."/>
            <person name="Jiang X."/>
            <person name="Yin X."/>
            <person name="Woodcroft B.J."/>
            <person name="Tyson G.W."/>
            <person name="Hugenholtz P."/>
            <person name="Polz M.F."/>
            <person name="Zhang T."/>
        </authorList>
    </citation>
    <scope>NUCLEOTIDE SEQUENCE</scope>
    <source>
        <strain evidence="8">HKST-UBA02</strain>
    </source>
</reference>
<dbReference type="InterPro" id="IPR025965">
    <property type="entry name" value="FlgD/Vpr_Ig-like"/>
</dbReference>
<dbReference type="PANTHER" id="PTHR43399">
    <property type="entry name" value="SUBTILISIN-RELATED"/>
    <property type="match status" value="1"/>
</dbReference>
<evidence type="ECO:0000259" key="6">
    <source>
        <dbReference type="Pfam" id="PF00082"/>
    </source>
</evidence>